<sequence length="121" mass="13488">MWLGTRGAGSGRGNTEDVHVRLVVNHLTLIQENLNAYFPESESEHLNSEHLNANMWVLNPFADVGVKTILELRTDYAKKNTLQNIRTHQGFLGYTAGYCRIQEVGRAGDNHVRADAIIISG</sequence>
<accession>A0A8J5N215</accession>
<evidence type="ECO:0000313" key="1">
    <source>
        <dbReference type="EMBL" id="KAG7171787.1"/>
    </source>
</evidence>
<evidence type="ECO:0000313" key="2">
    <source>
        <dbReference type="Proteomes" id="UP000747542"/>
    </source>
</evidence>
<proteinExistence type="predicted"/>
<organism evidence="1 2">
    <name type="scientific">Homarus americanus</name>
    <name type="common">American lobster</name>
    <dbReference type="NCBI Taxonomy" id="6706"/>
    <lineage>
        <taxon>Eukaryota</taxon>
        <taxon>Metazoa</taxon>
        <taxon>Ecdysozoa</taxon>
        <taxon>Arthropoda</taxon>
        <taxon>Crustacea</taxon>
        <taxon>Multicrustacea</taxon>
        <taxon>Malacostraca</taxon>
        <taxon>Eumalacostraca</taxon>
        <taxon>Eucarida</taxon>
        <taxon>Decapoda</taxon>
        <taxon>Pleocyemata</taxon>
        <taxon>Astacidea</taxon>
        <taxon>Nephropoidea</taxon>
        <taxon>Nephropidae</taxon>
        <taxon>Homarus</taxon>
    </lineage>
</organism>
<keyword evidence="2" id="KW-1185">Reference proteome</keyword>
<name>A0A8J5N215_HOMAM</name>
<comment type="caution">
    <text evidence="1">The sequence shown here is derived from an EMBL/GenBank/DDBJ whole genome shotgun (WGS) entry which is preliminary data.</text>
</comment>
<gene>
    <name evidence="1" type="ORF">Hamer_G000698</name>
</gene>
<dbReference type="EMBL" id="JAHLQT010011632">
    <property type="protein sequence ID" value="KAG7171787.1"/>
    <property type="molecule type" value="Genomic_DNA"/>
</dbReference>
<protein>
    <submittedName>
        <fullName evidence="1">Uncharacterized protein</fullName>
    </submittedName>
</protein>
<reference evidence="1" key="1">
    <citation type="journal article" date="2021" name="Sci. Adv.">
        <title>The American lobster genome reveals insights on longevity, neural, and immune adaptations.</title>
        <authorList>
            <person name="Polinski J.M."/>
            <person name="Zimin A.V."/>
            <person name="Clark K.F."/>
            <person name="Kohn A.B."/>
            <person name="Sadowski N."/>
            <person name="Timp W."/>
            <person name="Ptitsyn A."/>
            <person name="Khanna P."/>
            <person name="Romanova D.Y."/>
            <person name="Williams P."/>
            <person name="Greenwood S.J."/>
            <person name="Moroz L.L."/>
            <person name="Walt D.R."/>
            <person name="Bodnar A.G."/>
        </authorList>
    </citation>
    <scope>NUCLEOTIDE SEQUENCE</scope>
    <source>
        <strain evidence="1">GMGI-L3</strain>
    </source>
</reference>
<dbReference type="Proteomes" id="UP000747542">
    <property type="component" value="Unassembled WGS sequence"/>
</dbReference>
<dbReference type="AlphaFoldDB" id="A0A8J5N215"/>